<proteinExistence type="predicted"/>
<keyword evidence="2" id="KW-1185">Reference proteome</keyword>
<sequence length="35" mass="3998">MGAAKTYFDPPILYRQSMTQDNSIAMNISNRKYNG</sequence>
<protein>
    <submittedName>
        <fullName evidence="1">Uncharacterized protein</fullName>
    </submittedName>
</protein>
<evidence type="ECO:0000313" key="2">
    <source>
        <dbReference type="Proteomes" id="UP000058925"/>
    </source>
</evidence>
<dbReference type="EMBL" id="CP012850">
    <property type="protein sequence ID" value="ALI37867.1"/>
    <property type="molecule type" value="Genomic_DNA"/>
</dbReference>
<reference evidence="2" key="1">
    <citation type="submission" date="2015-10" db="EMBL/GenBank/DDBJ databases">
        <title>Niche specialization of a soil ammonia-oxidizing archaeon, Candidatus Nitrosocosmicus oleophilus.</title>
        <authorList>
            <person name="Jung M.-Y."/>
            <person name="Rhee S.-K."/>
        </authorList>
    </citation>
    <scope>NUCLEOTIDE SEQUENCE [LARGE SCALE GENOMIC DNA]</scope>
    <source>
        <strain evidence="2">MY3</strain>
    </source>
</reference>
<evidence type="ECO:0000313" key="1">
    <source>
        <dbReference type="EMBL" id="ALI37867.1"/>
    </source>
</evidence>
<gene>
    <name evidence="1" type="ORF">NMY3_03685</name>
</gene>
<organism evidence="1 2">
    <name type="scientific">Candidatus Nitrosocosmicus oleophilus</name>
    <dbReference type="NCBI Taxonomy" id="1353260"/>
    <lineage>
        <taxon>Archaea</taxon>
        <taxon>Nitrososphaerota</taxon>
        <taxon>Nitrososphaeria</taxon>
        <taxon>Nitrososphaerales</taxon>
        <taxon>Nitrososphaeraceae</taxon>
        <taxon>Candidatus Nitrosocosmicus</taxon>
    </lineage>
</organism>
<accession>A0A654M3N6</accession>
<dbReference type="Proteomes" id="UP000058925">
    <property type="component" value="Chromosome"/>
</dbReference>
<dbReference type="KEGG" id="taa:NMY3_03685"/>
<dbReference type="AlphaFoldDB" id="A0A654M3N6"/>
<name>A0A654M3N6_9ARCH</name>